<organism evidence="1 2">
    <name type="scientific">Epichloe festucae (strain Fl1)</name>
    <dbReference type="NCBI Taxonomy" id="877507"/>
    <lineage>
        <taxon>Eukaryota</taxon>
        <taxon>Fungi</taxon>
        <taxon>Dikarya</taxon>
        <taxon>Ascomycota</taxon>
        <taxon>Pezizomycotina</taxon>
        <taxon>Sordariomycetes</taxon>
        <taxon>Hypocreomycetidae</taxon>
        <taxon>Hypocreales</taxon>
        <taxon>Clavicipitaceae</taxon>
        <taxon>Epichloe</taxon>
    </lineage>
</organism>
<proteinExistence type="predicted"/>
<dbReference type="EMBL" id="CP031385">
    <property type="protein sequence ID" value="QPG95245.1"/>
    <property type="molecule type" value="Genomic_DNA"/>
</dbReference>
<keyword evidence="2" id="KW-1185">Reference proteome</keyword>
<accession>A0A7S9KMW6</accession>
<reference evidence="1 2" key="1">
    <citation type="journal article" date="2018" name="PLoS Genet.">
        <title>Repeat elements organise 3D genome structure and mediate transcription in the filamentous fungus Epichloe festucae.</title>
        <authorList>
            <person name="Winter D.J."/>
            <person name="Ganley A.R.D."/>
            <person name="Young C.A."/>
            <person name="Liachko I."/>
            <person name="Schardl C.L."/>
            <person name="Dupont P.Y."/>
            <person name="Berry D."/>
            <person name="Ram A."/>
            <person name="Scott B."/>
            <person name="Cox M.P."/>
        </authorList>
    </citation>
    <scope>NUCLEOTIDE SEQUENCE [LARGE SCALE GENOMIC DNA]</scope>
    <source>
        <strain evidence="1 2">Fl1</strain>
    </source>
</reference>
<dbReference type="Proteomes" id="UP000594364">
    <property type="component" value="Chromosome 1"/>
</dbReference>
<gene>
    <name evidence="1" type="ORF">C2857_007891</name>
</gene>
<sequence length="164" mass="17953">MKVCERLDTGIPKLGTTCEIGKPLPTMSTVDHELISVRFKHGIHTIYLFVEASAPMSDVSAELVNVLRDRYPGGLPTSISPAKTTPLPSEPALAYGVLNVPNDPSRGWKRIKTGDGEVNSPTKCGIKNNSIVAFTFVTDHIDDEVLFEVEWPKDDDELYEQVGG</sequence>
<dbReference type="OrthoDB" id="5376498at2759"/>
<evidence type="ECO:0000313" key="2">
    <source>
        <dbReference type="Proteomes" id="UP000594364"/>
    </source>
</evidence>
<dbReference type="AlphaFoldDB" id="A0A7S9KMW6"/>
<protein>
    <submittedName>
        <fullName evidence="1">Uncharacterized protein</fullName>
    </submittedName>
</protein>
<name>A0A7S9KMW6_EPIFF</name>
<evidence type="ECO:0000313" key="1">
    <source>
        <dbReference type="EMBL" id="QPG95245.1"/>
    </source>
</evidence>